<reference evidence="2" key="1">
    <citation type="submission" date="2023-06" db="EMBL/GenBank/DDBJ databases">
        <title>Genome-scale phylogeny and comparative genomics of the fungal order Sordariales.</title>
        <authorList>
            <consortium name="Lawrence Berkeley National Laboratory"/>
            <person name="Hensen N."/>
            <person name="Bonometti L."/>
            <person name="Westerberg I."/>
            <person name="Brannstrom I.O."/>
            <person name="Guillou S."/>
            <person name="Cros-Aarteil S."/>
            <person name="Calhoun S."/>
            <person name="Haridas S."/>
            <person name="Kuo A."/>
            <person name="Mondo S."/>
            <person name="Pangilinan J."/>
            <person name="Riley R."/>
            <person name="Labutti K."/>
            <person name="Andreopoulos B."/>
            <person name="Lipzen A."/>
            <person name="Chen C."/>
            <person name="Yanf M."/>
            <person name="Daum C."/>
            <person name="Ng V."/>
            <person name="Clum A."/>
            <person name="Steindorff A."/>
            <person name="Ohm R."/>
            <person name="Martin F."/>
            <person name="Silar P."/>
            <person name="Natvig D."/>
            <person name="Lalanne C."/>
            <person name="Gautier V."/>
            <person name="Ament-Velasquez S.L."/>
            <person name="Kruys A."/>
            <person name="Hutchinson M.I."/>
            <person name="Powell A.J."/>
            <person name="Barry K."/>
            <person name="Miller A.N."/>
            <person name="Grigoriev I.V."/>
            <person name="Debuchy R."/>
            <person name="Gladieux P."/>
            <person name="Thoren M.H."/>
            <person name="Johannesson H."/>
        </authorList>
    </citation>
    <scope>NUCLEOTIDE SEQUENCE</scope>
    <source>
        <strain evidence="2">SMH2532-1</strain>
    </source>
</reference>
<accession>A0AA40CPS0</accession>
<evidence type="ECO:0000313" key="3">
    <source>
        <dbReference type="Proteomes" id="UP001174936"/>
    </source>
</evidence>
<name>A0AA40CPS0_9PEZI</name>
<dbReference type="EMBL" id="JAULSV010000004">
    <property type="protein sequence ID" value="KAK0646162.1"/>
    <property type="molecule type" value="Genomic_DNA"/>
</dbReference>
<evidence type="ECO:0000256" key="1">
    <source>
        <dbReference type="SAM" id="Phobius"/>
    </source>
</evidence>
<dbReference type="Proteomes" id="UP001174936">
    <property type="component" value="Unassembled WGS sequence"/>
</dbReference>
<keyword evidence="1" id="KW-1133">Transmembrane helix</keyword>
<sequence length="125" mass="14054">MASIKFSPRVQTEGSRCRRSWTLRLRRKFKRETLMVWLGSDSSDTGVCMCVCVCLSMSRPRFVLASSGFTGTPLVAIIFPSGTGWYGMVHLLELSKSNMHASMGVFVLVLFYSFLMHGQHIDHEG</sequence>
<keyword evidence="1" id="KW-0472">Membrane</keyword>
<proteinExistence type="predicted"/>
<organism evidence="2 3">
    <name type="scientific">Cercophora newfieldiana</name>
    <dbReference type="NCBI Taxonomy" id="92897"/>
    <lineage>
        <taxon>Eukaryota</taxon>
        <taxon>Fungi</taxon>
        <taxon>Dikarya</taxon>
        <taxon>Ascomycota</taxon>
        <taxon>Pezizomycotina</taxon>
        <taxon>Sordariomycetes</taxon>
        <taxon>Sordariomycetidae</taxon>
        <taxon>Sordariales</taxon>
        <taxon>Lasiosphaeriaceae</taxon>
        <taxon>Cercophora</taxon>
    </lineage>
</organism>
<keyword evidence="1" id="KW-0812">Transmembrane</keyword>
<feature type="transmembrane region" description="Helical" evidence="1">
    <location>
        <begin position="62"/>
        <end position="79"/>
    </location>
</feature>
<protein>
    <submittedName>
        <fullName evidence="2">Uncharacterized protein</fullName>
    </submittedName>
</protein>
<dbReference type="AlphaFoldDB" id="A0AA40CPS0"/>
<gene>
    <name evidence="2" type="ORF">B0T16DRAFT_154954</name>
</gene>
<feature type="transmembrane region" description="Helical" evidence="1">
    <location>
        <begin position="99"/>
        <end position="115"/>
    </location>
</feature>
<evidence type="ECO:0000313" key="2">
    <source>
        <dbReference type="EMBL" id="KAK0646162.1"/>
    </source>
</evidence>
<keyword evidence="3" id="KW-1185">Reference proteome</keyword>
<comment type="caution">
    <text evidence="2">The sequence shown here is derived from an EMBL/GenBank/DDBJ whole genome shotgun (WGS) entry which is preliminary data.</text>
</comment>